<sequence>MNAHTILSQSPTRLLDKITRLSSRYREHVLLFTLSPNLAPSDLQTLVQRLTTATTQSVGCLSAPLPGQSDLVACSLAFFDRKTCVPFRSEIPGQSPPQVGRWHSFRRQTHDEGVIGSMPTGNFDWQDVWSQSLTKNPLPAELQAASPDEFGTILYLTDNAPEGLTNALSHFSGSSKLGLFALSTPFITGRPVTLFRNDAIFDSGAVGVALKTAPSTVRTRFPGMSPLHTPMVVTHVEGNLVVTLDGANPTQILLSAIKSAGIDLGPVDSLNLKAEEEFAISVLRDGEIYQMYSIESGDPKRGTISLKSPVAPPLGSIVQFFHRRRTHTAPTLISSNEPAAVSFFASPEQSGSGSGEERTYTDRFLAASDNAFAVSRGVEDSWRSSIADGVVELTW</sequence>
<feature type="domain" description="FIST" evidence="1">
    <location>
        <begin position="193"/>
        <end position="246"/>
    </location>
</feature>
<dbReference type="Proteomes" id="UP001295794">
    <property type="component" value="Unassembled WGS sequence"/>
</dbReference>
<gene>
    <name evidence="2" type="ORF">MYCIT1_LOCUS13775</name>
</gene>
<dbReference type="Pfam" id="PF08495">
    <property type="entry name" value="FIST"/>
    <property type="match status" value="1"/>
</dbReference>
<evidence type="ECO:0000313" key="2">
    <source>
        <dbReference type="EMBL" id="CAK5269791.1"/>
    </source>
</evidence>
<accession>A0AAD2H689</accession>
<comment type="caution">
    <text evidence="2">The sequence shown here is derived from an EMBL/GenBank/DDBJ whole genome shotgun (WGS) entry which is preliminary data.</text>
</comment>
<evidence type="ECO:0000259" key="1">
    <source>
        <dbReference type="Pfam" id="PF08495"/>
    </source>
</evidence>
<reference evidence="2" key="1">
    <citation type="submission" date="2023-11" db="EMBL/GenBank/DDBJ databases">
        <authorList>
            <person name="De Vega J J."/>
            <person name="De Vega J J."/>
        </authorList>
    </citation>
    <scope>NUCLEOTIDE SEQUENCE</scope>
</reference>
<keyword evidence="3" id="KW-1185">Reference proteome</keyword>
<proteinExistence type="predicted"/>
<protein>
    <recommendedName>
        <fullName evidence="1">FIST domain-containing protein</fullName>
    </recommendedName>
</protein>
<evidence type="ECO:0000313" key="3">
    <source>
        <dbReference type="Proteomes" id="UP001295794"/>
    </source>
</evidence>
<dbReference type="InterPro" id="IPR013702">
    <property type="entry name" value="FIST_domain_N"/>
</dbReference>
<name>A0AAD2H689_9AGAR</name>
<dbReference type="AlphaFoldDB" id="A0AAD2H689"/>
<dbReference type="EMBL" id="CAVNYO010000154">
    <property type="protein sequence ID" value="CAK5269791.1"/>
    <property type="molecule type" value="Genomic_DNA"/>
</dbReference>
<organism evidence="2 3">
    <name type="scientific">Mycena citricolor</name>
    <dbReference type="NCBI Taxonomy" id="2018698"/>
    <lineage>
        <taxon>Eukaryota</taxon>
        <taxon>Fungi</taxon>
        <taxon>Dikarya</taxon>
        <taxon>Basidiomycota</taxon>
        <taxon>Agaricomycotina</taxon>
        <taxon>Agaricomycetes</taxon>
        <taxon>Agaricomycetidae</taxon>
        <taxon>Agaricales</taxon>
        <taxon>Marasmiineae</taxon>
        <taxon>Mycenaceae</taxon>
        <taxon>Mycena</taxon>
    </lineage>
</organism>